<comment type="caution">
    <text evidence="1">The sequence shown here is derived from an EMBL/GenBank/DDBJ whole genome shotgun (WGS) entry which is preliminary data.</text>
</comment>
<evidence type="ECO:0000313" key="2">
    <source>
        <dbReference type="Proteomes" id="UP000683000"/>
    </source>
</evidence>
<evidence type="ECO:0000313" key="1">
    <source>
        <dbReference type="EMBL" id="KAG6372001.1"/>
    </source>
</evidence>
<gene>
    <name evidence="1" type="ORF">JVT61DRAFT_9020</name>
</gene>
<proteinExistence type="predicted"/>
<organism evidence="1 2">
    <name type="scientific">Boletus reticuloceps</name>
    <dbReference type="NCBI Taxonomy" id="495285"/>
    <lineage>
        <taxon>Eukaryota</taxon>
        <taxon>Fungi</taxon>
        <taxon>Dikarya</taxon>
        <taxon>Basidiomycota</taxon>
        <taxon>Agaricomycotina</taxon>
        <taxon>Agaricomycetes</taxon>
        <taxon>Agaricomycetidae</taxon>
        <taxon>Boletales</taxon>
        <taxon>Boletineae</taxon>
        <taxon>Boletaceae</taxon>
        <taxon>Boletoideae</taxon>
        <taxon>Boletus</taxon>
    </lineage>
</organism>
<accession>A0A8I3A5L8</accession>
<keyword evidence="2" id="KW-1185">Reference proteome</keyword>
<protein>
    <submittedName>
        <fullName evidence="1">Uncharacterized protein</fullName>
    </submittedName>
</protein>
<dbReference type="EMBL" id="JAGFBS010000031">
    <property type="protein sequence ID" value="KAG6372001.1"/>
    <property type="molecule type" value="Genomic_DNA"/>
</dbReference>
<sequence>MMVVTGGASGNFNQTIFITRFKIMVNSQLLEVMDITKPETTWSILVRRFQGLSRLVTWL</sequence>
<dbReference type="AlphaFoldDB" id="A0A8I3A5L8"/>
<dbReference type="Proteomes" id="UP000683000">
    <property type="component" value="Unassembled WGS sequence"/>
</dbReference>
<reference evidence="1" key="1">
    <citation type="submission" date="2021-03" db="EMBL/GenBank/DDBJ databases">
        <title>Evolutionary innovations through gain and loss of genes in the ectomycorrhizal Boletales.</title>
        <authorList>
            <person name="Wu G."/>
            <person name="Miyauchi S."/>
            <person name="Morin E."/>
            <person name="Yang Z.-L."/>
            <person name="Xu J."/>
            <person name="Martin F.M."/>
        </authorList>
    </citation>
    <scope>NUCLEOTIDE SEQUENCE</scope>
    <source>
        <strain evidence="1">BR01</strain>
    </source>
</reference>
<name>A0A8I3A5L8_9AGAM</name>